<accession>A0AA37QF82</accession>
<feature type="region of interest" description="Disordered" evidence="1">
    <location>
        <begin position="257"/>
        <end position="284"/>
    </location>
</feature>
<proteinExistence type="predicted"/>
<sequence>MYATCLRCERALGTNDEVPHLRVGRRLAFDTVAGRLWVVCRRCAQWNLTPIESRWEALAECEALALAAETRGGGATLALARTRSGLELLRVGGMPDADIANWRYGRRLQARQWLLRWTALALAVLALLLGVRAAMDTHAPQVGVYVTLLVGFAFAWFWARPPRLWATIPHAGGRHLLWGYQLAEIHFAVDDATGQPTLVVPRMVGGELRLRGRDAAGLLVRLLPRINGADCASASLTDALARVGYAEDAAVRDLEAAARRAGNPEPPVARGTRRQRKASARVARQRTPLRPWEHVVVDGHMRRLLAETPERRLALEMAVTEELEQIALEAHADALTERWRDEEEVGAIADDLLVPDAVRDRLRAAQEARDAQQS</sequence>
<name>A0AA37QF82_9BACT</name>
<evidence type="ECO:0000256" key="1">
    <source>
        <dbReference type="SAM" id="MobiDB-lite"/>
    </source>
</evidence>
<keyword evidence="2" id="KW-0472">Membrane</keyword>
<feature type="transmembrane region" description="Helical" evidence="2">
    <location>
        <begin position="113"/>
        <end position="135"/>
    </location>
</feature>
<keyword evidence="2" id="KW-0812">Transmembrane</keyword>
<dbReference type="Proteomes" id="UP001161325">
    <property type="component" value="Unassembled WGS sequence"/>
</dbReference>
<protein>
    <submittedName>
        <fullName evidence="3">Uncharacterized protein</fullName>
    </submittedName>
</protein>
<dbReference type="AlphaFoldDB" id="A0AA37QF82"/>
<dbReference type="EMBL" id="BRXS01000003">
    <property type="protein sequence ID" value="GLC25698.1"/>
    <property type="molecule type" value="Genomic_DNA"/>
</dbReference>
<comment type="caution">
    <text evidence="3">The sequence shown here is derived from an EMBL/GenBank/DDBJ whole genome shotgun (WGS) entry which is preliminary data.</text>
</comment>
<feature type="transmembrane region" description="Helical" evidence="2">
    <location>
        <begin position="141"/>
        <end position="159"/>
    </location>
</feature>
<dbReference type="RefSeq" id="WP_284350159.1">
    <property type="nucleotide sequence ID" value="NZ_BRXS01000003.1"/>
</dbReference>
<evidence type="ECO:0000313" key="3">
    <source>
        <dbReference type="EMBL" id="GLC25698.1"/>
    </source>
</evidence>
<keyword evidence="2" id="KW-1133">Transmembrane helix</keyword>
<gene>
    <name evidence="3" type="ORF">rosag_22110</name>
</gene>
<evidence type="ECO:0000256" key="2">
    <source>
        <dbReference type="SAM" id="Phobius"/>
    </source>
</evidence>
<evidence type="ECO:0000313" key="4">
    <source>
        <dbReference type="Proteomes" id="UP001161325"/>
    </source>
</evidence>
<organism evidence="3 4">
    <name type="scientific">Roseisolibacter agri</name>
    <dbReference type="NCBI Taxonomy" id="2014610"/>
    <lineage>
        <taxon>Bacteria</taxon>
        <taxon>Pseudomonadati</taxon>
        <taxon>Gemmatimonadota</taxon>
        <taxon>Gemmatimonadia</taxon>
        <taxon>Gemmatimonadales</taxon>
        <taxon>Gemmatimonadaceae</taxon>
        <taxon>Roseisolibacter</taxon>
    </lineage>
</organism>
<keyword evidence="4" id="KW-1185">Reference proteome</keyword>
<reference evidence="3" key="1">
    <citation type="submission" date="2022-08" db="EMBL/GenBank/DDBJ databases">
        <title>Draft genome sequencing of Roseisolibacter agri AW1220.</title>
        <authorList>
            <person name="Tobiishi Y."/>
            <person name="Tonouchi A."/>
        </authorList>
    </citation>
    <scope>NUCLEOTIDE SEQUENCE</scope>
    <source>
        <strain evidence="3">AW1220</strain>
    </source>
</reference>